<proteinExistence type="predicted"/>
<sequence length="40" mass="4620">KMYSWDNAQVVLVGNKCDLEHDRAVTQDRGQRLAEQLGKF</sequence>
<name>A0A8S2XEU3_9BILA</name>
<dbReference type="AlphaFoldDB" id="A0A8S2XEU3"/>
<dbReference type="GO" id="GO:0005525">
    <property type="term" value="F:GTP binding"/>
    <property type="evidence" value="ECO:0007669"/>
    <property type="project" value="InterPro"/>
</dbReference>
<accession>A0A8S2XEU3</accession>
<dbReference type="InterPro" id="IPR001806">
    <property type="entry name" value="Small_GTPase"/>
</dbReference>
<feature type="non-terminal residue" evidence="1">
    <location>
        <position position="1"/>
    </location>
</feature>
<organism evidence="1 2">
    <name type="scientific">Rotaria magnacalcarata</name>
    <dbReference type="NCBI Taxonomy" id="392030"/>
    <lineage>
        <taxon>Eukaryota</taxon>
        <taxon>Metazoa</taxon>
        <taxon>Spiralia</taxon>
        <taxon>Gnathifera</taxon>
        <taxon>Rotifera</taxon>
        <taxon>Eurotatoria</taxon>
        <taxon>Bdelloidea</taxon>
        <taxon>Philodinida</taxon>
        <taxon>Philodinidae</taxon>
        <taxon>Rotaria</taxon>
    </lineage>
</organism>
<evidence type="ECO:0000313" key="2">
    <source>
        <dbReference type="Proteomes" id="UP000681720"/>
    </source>
</evidence>
<dbReference type="Pfam" id="PF00071">
    <property type="entry name" value="Ras"/>
    <property type="match status" value="1"/>
</dbReference>
<comment type="caution">
    <text evidence="1">The sequence shown here is derived from an EMBL/GenBank/DDBJ whole genome shotgun (WGS) entry which is preliminary data.</text>
</comment>
<evidence type="ECO:0000313" key="1">
    <source>
        <dbReference type="EMBL" id="CAF4490389.1"/>
    </source>
</evidence>
<dbReference type="EMBL" id="CAJOBJ010078477">
    <property type="protein sequence ID" value="CAF4490389.1"/>
    <property type="molecule type" value="Genomic_DNA"/>
</dbReference>
<dbReference type="InterPro" id="IPR027417">
    <property type="entry name" value="P-loop_NTPase"/>
</dbReference>
<dbReference type="Proteomes" id="UP000681720">
    <property type="component" value="Unassembled WGS sequence"/>
</dbReference>
<dbReference type="GO" id="GO:0003924">
    <property type="term" value="F:GTPase activity"/>
    <property type="evidence" value="ECO:0007669"/>
    <property type="project" value="InterPro"/>
</dbReference>
<protein>
    <recommendedName>
        <fullName evidence="3">Small monomeric GTPase</fullName>
    </recommendedName>
</protein>
<reference evidence="1" key="1">
    <citation type="submission" date="2021-02" db="EMBL/GenBank/DDBJ databases">
        <authorList>
            <person name="Nowell W R."/>
        </authorList>
    </citation>
    <scope>NUCLEOTIDE SEQUENCE</scope>
</reference>
<evidence type="ECO:0008006" key="3">
    <source>
        <dbReference type="Google" id="ProtNLM"/>
    </source>
</evidence>
<dbReference type="Gene3D" id="3.40.50.300">
    <property type="entry name" value="P-loop containing nucleotide triphosphate hydrolases"/>
    <property type="match status" value="1"/>
</dbReference>
<dbReference type="SUPFAM" id="SSF52540">
    <property type="entry name" value="P-loop containing nucleoside triphosphate hydrolases"/>
    <property type="match status" value="1"/>
</dbReference>
<gene>
    <name evidence="1" type="ORF">GIL414_LOCUS34234</name>
</gene>